<proteinExistence type="predicted"/>
<name>A0ABQ6AP68_9BRAD</name>
<dbReference type="NCBIfam" id="TIGR02246">
    <property type="entry name" value="SgcJ/EcaC family oxidoreductase"/>
    <property type="match status" value="1"/>
</dbReference>
<accession>A0ABQ6AP68</accession>
<dbReference type="EMBL" id="BSOW01000001">
    <property type="protein sequence ID" value="GLR83343.1"/>
    <property type="molecule type" value="Genomic_DNA"/>
</dbReference>
<gene>
    <name evidence="2" type="ORF">GCM10007857_00530</name>
</gene>
<organism evidence="2 3">
    <name type="scientific">Bradyrhizobium iriomotense</name>
    <dbReference type="NCBI Taxonomy" id="441950"/>
    <lineage>
        <taxon>Bacteria</taxon>
        <taxon>Pseudomonadati</taxon>
        <taxon>Pseudomonadota</taxon>
        <taxon>Alphaproteobacteria</taxon>
        <taxon>Hyphomicrobiales</taxon>
        <taxon>Nitrobacteraceae</taxon>
        <taxon>Bradyrhizobium</taxon>
    </lineage>
</organism>
<comment type="caution">
    <text evidence="2">The sequence shown here is derived from an EMBL/GenBank/DDBJ whole genome shotgun (WGS) entry which is preliminary data.</text>
</comment>
<feature type="domain" description="DUF4440" evidence="1">
    <location>
        <begin position="12"/>
        <end position="123"/>
    </location>
</feature>
<dbReference type="RefSeq" id="WP_284260036.1">
    <property type="nucleotide sequence ID" value="NZ_BSOW01000001.1"/>
</dbReference>
<evidence type="ECO:0000313" key="2">
    <source>
        <dbReference type="EMBL" id="GLR83343.1"/>
    </source>
</evidence>
<reference evidence="3" key="1">
    <citation type="journal article" date="2019" name="Int. J. Syst. Evol. Microbiol.">
        <title>The Global Catalogue of Microorganisms (GCM) 10K type strain sequencing project: providing services to taxonomists for standard genome sequencing and annotation.</title>
        <authorList>
            <consortium name="The Broad Institute Genomics Platform"/>
            <consortium name="The Broad Institute Genome Sequencing Center for Infectious Disease"/>
            <person name="Wu L."/>
            <person name="Ma J."/>
        </authorList>
    </citation>
    <scope>NUCLEOTIDE SEQUENCE [LARGE SCALE GENOMIC DNA]</scope>
    <source>
        <strain evidence="3">NBRC 102520</strain>
    </source>
</reference>
<dbReference type="Gene3D" id="3.10.450.50">
    <property type="match status" value="1"/>
</dbReference>
<dbReference type="InterPro" id="IPR027843">
    <property type="entry name" value="DUF4440"/>
</dbReference>
<evidence type="ECO:0000259" key="1">
    <source>
        <dbReference type="Pfam" id="PF14534"/>
    </source>
</evidence>
<evidence type="ECO:0000313" key="3">
    <source>
        <dbReference type="Proteomes" id="UP001156905"/>
    </source>
</evidence>
<protein>
    <recommendedName>
        <fullName evidence="1">DUF4440 domain-containing protein</fullName>
    </recommendedName>
</protein>
<dbReference type="Pfam" id="PF14534">
    <property type="entry name" value="DUF4440"/>
    <property type="match status" value="1"/>
</dbReference>
<dbReference type="InterPro" id="IPR011944">
    <property type="entry name" value="Steroid_delta5-4_isomerase"/>
</dbReference>
<keyword evidence="3" id="KW-1185">Reference proteome</keyword>
<dbReference type="SUPFAM" id="SSF54427">
    <property type="entry name" value="NTF2-like"/>
    <property type="match status" value="1"/>
</dbReference>
<sequence length="133" mass="15072">MSKKHDAEEAAIRELDKKWSEAATAKNMDRVMEFYATDGSLVWPDQPPAHGHPAIRASWEAIYKAAPDMYLDFRPTRIDIASGGDMASDFGLVHFAPDAKPNDPKNTAKYLVVWKREHGAWKVLYDSWNRNAP</sequence>
<dbReference type="Proteomes" id="UP001156905">
    <property type="component" value="Unassembled WGS sequence"/>
</dbReference>
<dbReference type="InterPro" id="IPR032710">
    <property type="entry name" value="NTF2-like_dom_sf"/>
</dbReference>